<evidence type="ECO:0000313" key="2">
    <source>
        <dbReference type="Proteomes" id="UP000020467"/>
    </source>
</evidence>
<reference evidence="1 2" key="1">
    <citation type="submission" date="2014-02" db="EMBL/GenBank/DDBJ databases">
        <title>The genome sequence of Colletotrichum fioriniae PJ7.</title>
        <authorList>
            <person name="Baroncelli R."/>
            <person name="Thon M.R."/>
        </authorList>
    </citation>
    <scope>NUCLEOTIDE SEQUENCE [LARGE SCALE GENOMIC DNA]</scope>
    <source>
        <strain evidence="1 2">PJ7</strain>
    </source>
</reference>
<dbReference type="Proteomes" id="UP000020467">
    <property type="component" value="Unassembled WGS sequence"/>
</dbReference>
<sequence length="146" mass="16172">MLQTVVEDSDLLNTPLGFSERRDGRVLGLFRAAGGRETLPHDLGVKLRHLELDYSFEKSVEEEDQAEGAIVTMGLWGCGRDIRSTGLEPWNRLVDSMLDQVLKAGHEPMNCWRLQQPTAAVDIQWRRGGKSANQGVGKVRVGCNGV</sequence>
<keyword evidence="2" id="KW-1185">Reference proteome</keyword>
<comment type="caution">
    <text evidence="1">The sequence shown here is derived from an EMBL/GenBank/DDBJ whole genome shotgun (WGS) entry which is preliminary data.</text>
</comment>
<organism evidence="1 2">
    <name type="scientific">Colletotrichum fioriniae PJ7</name>
    <dbReference type="NCBI Taxonomy" id="1445577"/>
    <lineage>
        <taxon>Eukaryota</taxon>
        <taxon>Fungi</taxon>
        <taxon>Dikarya</taxon>
        <taxon>Ascomycota</taxon>
        <taxon>Pezizomycotina</taxon>
        <taxon>Sordariomycetes</taxon>
        <taxon>Hypocreomycetidae</taxon>
        <taxon>Glomerellales</taxon>
        <taxon>Glomerellaceae</taxon>
        <taxon>Colletotrichum</taxon>
        <taxon>Colletotrichum acutatum species complex</taxon>
    </lineage>
</organism>
<dbReference type="OrthoDB" id="10344221at2759"/>
<protein>
    <submittedName>
        <fullName evidence="1">Uncharacterized protein</fullName>
    </submittedName>
</protein>
<dbReference type="AlphaFoldDB" id="A0A010RNA1"/>
<proteinExistence type="predicted"/>
<dbReference type="HOGENOM" id="CLU_1777286_0_0_1"/>
<gene>
    <name evidence="1" type="ORF">CFIO01_02599</name>
</gene>
<dbReference type="KEGG" id="cfj:CFIO01_02599"/>
<name>A0A010RNA1_9PEZI</name>
<evidence type="ECO:0000313" key="1">
    <source>
        <dbReference type="EMBL" id="EXF81891.1"/>
    </source>
</evidence>
<accession>A0A010RNA1</accession>
<dbReference type="EMBL" id="JARH01000344">
    <property type="protein sequence ID" value="EXF81891.1"/>
    <property type="molecule type" value="Genomic_DNA"/>
</dbReference>